<evidence type="ECO:0000313" key="1">
    <source>
        <dbReference type="EMBL" id="EKB46372.1"/>
    </source>
</evidence>
<dbReference type="AlphaFoldDB" id="K1L2Q9"/>
<dbReference type="Proteomes" id="UP000004738">
    <property type="component" value="Unassembled WGS sequence"/>
</dbReference>
<name>K1L2Q9_9BACL</name>
<gene>
    <name evidence="1" type="ORF">B857_00582</name>
</gene>
<proteinExistence type="predicted"/>
<reference evidence="1 2" key="1">
    <citation type="journal article" date="2012" name="J. Bacteriol.">
        <title>Draft Genome Sequence of Bacillus isronensis Strain B3W22, Isolated from the Upper Atmosphere.</title>
        <authorList>
            <person name="Shivaji S."/>
            <person name="Ara S."/>
            <person name="Singh S.K."/>
            <person name="Bandi S."/>
            <person name="Singh A."/>
            <person name="Pinnaka A.K."/>
        </authorList>
    </citation>
    <scope>NUCLEOTIDE SEQUENCE [LARGE SCALE GENOMIC DNA]</scope>
    <source>
        <strain evidence="1 2">B3W22</strain>
    </source>
</reference>
<protein>
    <submittedName>
        <fullName evidence="1">Uncharacterized protein</fullName>
    </submittedName>
</protein>
<sequence>MVKLDRFNIDFDCNKSTPFFQSEPNYRIRFDIDKLENTTLQGLLNMIYDQNEEIEMIFISEYIINGKRISSKSNINKIITIKNWREIPVFDEETNEGVVYANIKRLKQSDVFNYCIAVKRGFREIYLSFFSDTYMVYVSSDVIDIISNDESKVNILKESYNELYDKHYETN</sequence>
<keyword evidence="2" id="KW-1185">Reference proteome</keyword>
<evidence type="ECO:0000313" key="2">
    <source>
        <dbReference type="Proteomes" id="UP000004738"/>
    </source>
</evidence>
<organism evidence="1 2">
    <name type="scientific">Solibacillus isronensis B3W22</name>
    <dbReference type="NCBI Taxonomy" id="1224748"/>
    <lineage>
        <taxon>Bacteria</taxon>
        <taxon>Bacillati</taxon>
        <taxon>Bacillota</taxon>
        <taxon>Bacilli</taxon>
        <taxon>Bacillales</taxon>
        <taxon>Caryophanaceae</taxon>
        <taxon>Solibacillus</taxon>
    </lineage>
</organism>
<dbReference type="RefSeq" id="WP_008403845.1">
    <property type="nucleotide sequence ID" value="NZ_AMCK01000002.1"/>
</dbReference>
<dbReference type="PATRIC" id="fig|1224748.3.peg.588"/>
<accession>K1L2Q9</accession>
<dbReference type="EMBL" id="AMCK01000002">
    <property type="protein sequence ID" value="EKB46372.1"/>
    <property type="molecule type" value="Genomic_DNA"/>
</dbReference>
<comment type="caution">
    <text evidence="1">The sequence shown here is derived from an EMBL/GenBank/DDBJ whole genome shotgun (WGS) entry which is preliminary data.</text>
</comment>